<feature type="chain" id="PRO_5027078522" evidence="1">
    <location>
        <begin position="19"/>
        <end position="125"/>
    </location>
</feature>
<sequence length="125" mass="14233">MNSLVLFGLIALACVAGAEELYTSRFDSIDIDAILQNKKLLNSYVQCALDKATCTAEGKELKSHIKDALQNRCTKCTEPQKMKGRRAIKHLINEEPELWSALTDHYDPTKIYTVQYEKELKEIKQ</sequence>
<dbReference type="Gene3D" id="1.10.2080.10">
    <property type="entry name" value="Insect odorant-binding protein A10/Ejaculatory bulb-specific protein 3"/>
    <property type="match status" value="1"/>
</dbReference>
<reference evidence="2" key="1">
    <citation type="submission" date="2019-05" db="EMBL/GenBank/DDBJ databases">
        <authorList>
            <person name="Yang H."/>
        </authorList>
    </citation>
    <scope>NUCLEOTIDE SEQUENCE</scope>
</reference>
<organism evidence="2">
    <name type="scientific">Histia rhodope</name>
    <dbReference type="NCBI Taxonomy" id="1453155"/>
    <lineage>
        <taxon>Eukaryota</taxon>
        <taxon>Metazoa</taxon>
        <taxon>Ecdysozoa</taxon>
        <taxon>Arthropoda</taxon>
        <taxon>Hexapoda</taxon>
        <taxon>Insecta</taxon>
        <taxon>Pterygota</taxon>
        <taxon>Neoptera</taxon>
        <taxon>Endopterygota</taxon>
        <taxon>Lepidoptera</taxon>
        <taxon>Glossata</taxon>
        <taxon>Ditrysia</taxon>
        <taxon>Zygaenoidea</taxon>
        <taxon>Zygaenidae</taxon>
        <taxon>Chalcosiinae</taxon>
        <taxon>Histia</taxon>
    </lineage>
</organism>
<keyword evidence="1" id="KW-0732">Signal</keyword>
<accession>A0A6M9BNH8</accession>
<dbReference type="InterPro" id="IPR005055">
    <property type="entry name" value="A10/PebIII"/>
</dbReference>
<evidence type="ECO:0000256" key="1">
    <source>
        <dbReference type="SAM" id="SignalP"/>
    </source>
</evidence>
<dbReference type="Pfam" id="PF03392">
    <property type="entry name" value="OS-D"/>
    <property type="match status" value="1"/>
</dbReference>
<feature type="signal peptide" evidence="1">
    <location>
        <begin position="1"/>
        <end position="18"/>
    </location>
</feature>
<dbReference type="PANTHER" id="PTHR11257:SF12">
    <property type="entry name" value="EJACULATORY BULB-SPECIFIC PROTEIN 3-RELATED"/>
    <property type="match status" value="1"/>
</dbReference>
<gene>
    <name evidence="2" type="primary">CSP21</name>
</gene>
<proteinExistence type="evidence at transcript level"/>
<dbReference type="InterPro" id="IPR036682">
    <property type="entry name" value="OS_D_A10/PebIII_sf"/>
</dbReference>
<name>A0A6M9BNH8_9NEOP</name>
<dbReference type="PANTHER" id="PTHR11257">
    <property type="entry name" value="CHEMOSENSORY PROTEIN-RELATED"/>
    <property type="match status" value="1"/>
</dbReference>
<dbReference type="SUPFAM" id="SSF100910">
    <property type="entry name" value="Chemosensory protein Csp2"/>
    <property type="match status" value="1"/>
</dbReference>
<protein>
    <submittedName>
        <fullName evidence="2">Chemosensory protein</fullName>
    </submittedName>
</protein>
<dbReference type="EMBL" id="MK887161">
    <property type="protein sequence ID" value="QKK82665.1"/>
    <property type="molecule type" value="mRNA"/>
</dbReference>
<evidence type="ECO:0000313" key="2">
    <source>
        <dbReference type="EMBL" id="QKK82665.1"/>
    </source>
</evidence>
<dbReference type="AlphaFoldDB" id="A0A6M9BNH8"/>